<feature type="region of interest" description="Disordered" evidence="4">
    <location>
        <begin position="413"/>
        <end position="442"/>
    </location>
</feature>
<dbReference type="InterPro" id="IPR001680">
    <property type="entry name" value="WD40_rpt"/>
</dbReference>
<dbReference type="PROSITE" id="PS50082">
    <property type="entry name" value="WD_REPEATS_2"/>
    <property type="match status" value="1"/>
</dbReference>
<keyword evidence="6" id="KW-1185">Reference proteome</keyword>
<dbReference type="Gene3D" id="2.130.10.10">
    <property type="entry name" value="YVTN repeat-like/Quinoprotein amine dehydrogenase"/>
    <property type="match status" value="1"/>
</dbReference>
<keyword evidence="1 3" id="KW-0853">WD repeat</keyword>
<feature type="region of interest" description="Disordered" evidence="4">
    <location>
        <begin position="601"/>
        <end position="631"/>
    </location>
</feature>
<feature type="non-terminal residue" evidence="5">
    <location>
        <position position="655"/>
    </location>
</feature>
<evidence type="ECO:0000256" key="2">
    <source>
        <dbReference type="ARBA" id="ARBA00022737"/>
    </source>
</evidence>
<dbReference type="PANTHER" id="PTHR19848:SF8">
    <property type="entry name" value="F-BOX AND WD REPEAT DOMAIN CONTAINING 7"/>
    <property type="match status" value="1"/>
</dbReference>
<organism evidence="5 6">
    <name type="scientific">Gymnopilus dilepis</name>
    <dbReference type="NCBI Taxonomy" id="231916"/>
    <lineage>
        <taxon>Eukaryota</taxon>
        <taxon>Fungi</taxon>
        <taxon>Dikarya</taxon>
        <taxon>Basidiomycota</taxon>
        <taxon>Agaricomycotina</taxon>
        <taxon>Agaricomycetes</taxon>
        <taxon>Agaricomycetidae</taxon>
        <taxon>Agaricales</taxon>
        <taxon>Agaricineae</taxon>
        <taxon>Hymenogastraceae</taxon>
        <taxon>Gymnopilus</taxon>
    </lineage>
</organism>
<dbReference type="EMBL" id="NHYE01005049">
    <property type="protein sequence ID" value="PPQ78477.1"/>
    <property type="molecule type" value="Genomic_DNA"/>
</dbReference>
<feature type="region of interest" description="Disordered" evidence="4">
    <location>
        <begin position="478"/>
        <end position="505"/>
    </location>
</feature>
<dbReference type="InParanoid" id="A0A409WIZ5"/>
<keyword evidence="2" id="KW-0677">Repeat</keyword>
<dbReference type="SMART" id="SM00320">
    <property type="entry name" value="WD40"/>
    <property type="match status" value="2"/>
</dbReference>
<name>A0A409WIZ5_9AGAR</name>
<evidence type="ECO:0000313" key="5">
    <source>
        <dbReference type="EMBL" id="PPQ78477.1"/>
    </source>
</evidence>
<evidence type="ECO:0000256" key="4">
    <source>
        <dbReference type="SAM" id="MobiDB-lite"/>
    </source>
</evidence>
<dbReference type="STRING" id="231916.A0A409WIZ5"/>
<evidence type="ECO:0000313" key="6">
    <source>
        <dbReference type="Proteomes" id="UP000284706"/>
    </source>
</evidence>
<dbReference type="OrthoDB" id="2639794at2759"/>
<gene>
    <name evidence="5" type="ORF">CVT26_005150</name>
</gene>
<sequence>MSTPSLPSSWGEPRQFAVPLPFDYDPIISRLLVACSATHGVLGLTYSQHVYIYSFPAFDLVHVLGPEEIPNYMDLEIHGEILVVKCSNVTDDPVGGCWLYFWDLAGGMTLGKATLDVDHYYNVGVSAPGTELVEVEEHGELIRDVWPKIPTLIVISPDSLFLRTYTLHHSVAQACPASEDIRGEEIQGSSAMLPVMTIPKIHRVICHASVGRTAITGGQDATVRVWDILTGQCRLVLIGHGSRVINVRIDKARIYSAASSFSSNEAIRVWDRRSGSCLHVLDLLPSQHFTHIELSPSYLVTSTVLNGSQRETFICDPVSGKPNHRISNELESYLGPIRGKEHTLVTWDLADEDPQIALFKIWDVTSGRLLMRSPIGNYSRYRHCWSQDHFLLTVIKQEKEYLLKIWDFRPDGSSEAERNNDQTALEDGITDDTNGPNEEEPRNTIRRQLLHLVIRHTPPFPTELSSPSSAQHRHELFSLPLRRSPSTRKSHSTAKITSSRATSTSYSLSTTAAQHHYHPRALTDWHQNGQLPCNVDVAASDDRRTPSKIPSKRAATPYAPGSGGSSFLSPSPEPTYTALPILALIPLVLSAPSLAFLTASSKAEEVESAPPTSVDDGDEQEKENWDRGAEWHQSVHDRPIAWLGGGVLRERGEGA</sequence>
<feature type="region of interest" description="Disordered" evidence="4">
    <location>
        <begin position="541"/>
        <end position="569"/>
    </location>
</feature>
<reference evidence="5 6" key="1">
    <citation type="journal article" date="2018" name="Evol. Lett.">
        <title>Horizontal gene cluster transfer increased hallucinogenic mushroom diversity.</title>
        <authorList>
            <person name="Reynolds H.T."/>
            <person name="Vijayakumar V."/>
            <person name="Gluck-Thaler E."/>
            <person name="Korotkin H.B."/>
            <person name="Matheny P.B."/>
            <person name="Slot J.C."/>
        </authorList>
    </citation>
    <scope>NUCLEOTIDE SEQUENCE [LARGE SCALE GENOMIC DNA]</scope>
    <source>
        <strain evidence="5 6">SRW20</strain>
    </source>
</reference>
<accession>A0A409WIZ5</accession>
<comment type="caution">
    <text evidence="5">The sequence shown here is derived from an EMBL/GenBank/DDBJ whole genome shotgun (WGS) entry which is preliminary data.</text>
</comment>
<protein>
    <submittedName>
        <fullName evidence="5">Uncharacterized protein</fullName>
    </submittedName>
</protein>
<dbReference type="AlphaFoldDB" id="A0A409WIZ5"/>
<dbReference type="SUPFAM" id="SSF50978">
    <property type="entry name" value="WD40 repeat-like"/>
    <property type="match status" value="1"/>
</dbReference>
<feature type="compositionally biased region" description="Basic and acidic residues" evidence="4">
    <location>
        <begin position="622"/>
        <end position="631"/>
    </location>
</feature>
<dbReference type="InterPro" id="IPR015943">
    <property type="entry name" value="WD40/YVTN_repeat-like_dom_sf"/>
</dbReference>
<evidence type="ECO:0000256" key="1">
    <source>
        <dbReference type="ARBA" id="ARBA00022574"/>
    </source>
</evidence>
<feature type="repeat" description="WD" evidence="3">
    <location>
        <begin position="211"/>
        <end position="236"/>
    </location>
</feature>
<proteinExistence type="predicted"/>
<dbReference type="Proteomes" id="UP000284706">
    <property type="component" value="Unassembled WGS sequence"/>
</dbReference>
<evidence type="ECO:0000256" key="3">
    <source>
        <dbReference type="PROSITE-ProRule" id="PRU00221"/>
    </source>
</evidence>
<dbReference type="PANTHER" id="PTHR19848">
    <property type="entry name" value="WD40 REPEAT PROTEIN"/>
    <property type="match status" value="1"/>
</dbReference>
<dbReference type="InterPro" id="IPR036322">
    <property type="entry name" value="WD40_repeat_dom_sf"/>
</dbReference>